<name>A0A133V0S4_9EURY</name>
<evidence type="ECO:0000313" key="8">
    <source>
        <dbReference type="Proteomes" id="UP000070341"/>
    </source>
</evidence>
<proteinExistence type="predicted"/>
<dbReference type="PANTHER" id="PTHR30482:SF10">
    <property type="entry name" value="HIGH-AFFINITY BRANCHED-CHAIN AMINO ACID TRANSPORT PROTEIN BRAE"/>
    <property type="match status" value="1"/>
</dbReference>
<dbReference type="GO" id="GO:0015658">
    <property type="term" value="F:branched-chain amino acid transmembrane transporter activity"/>
    <property type="evidence" value="ECO:0007669"/>
    <property type="project" value="InterPro"/>
</dbReference>
<dbReference type="AlphaFoldDB" id="A0A133V0S4"/>
<sequence>MKNIVRILGTTLSVFVAGFIILAVFNFGTTAYTVLYGVLQFVGLALVWNLMFGKLNYVNFGTAGFFGTGGYITAYLLTKQITAFSLAKLFPAMIAGGLGAAGLGLVIALATMRLRGIYFAIATLAVAVVMMRVVQNTPALGAGHGLYFVPPSAPAIFSTLTELLVLVMFAVVLVAVAIIWYIDSSWIGDVFTAIGNDETAARAVGINTYRVKFSTATLHAFLFGLVGSSLVLFQTYIDPPSTFSINYSINAVAMPLLGGTGVWFGPIVGAVILATVREMMTLFWGSQYSQIIPGIVLIVVISAAPHGLTPYLQAAKRRITSIGSSE</sequence>
<keyword evidence="3 6" id="KW-0812">Transmembrane</keyword>
<feature type="transmembrane region" description="Helical" evidence="6">
    <location>
        <begin position="288"/>
        <end position="308"/>
    </location>
</feature>
<gene>
    <name evidence="7" type="ORF">AKJ40_02010</name>
</gene>
<evidence type="ECO:0000256" key="4">
    <source>
        <dbReference type="ARBA" id="ARBA00022989"/>
    </source>
</evidence>
<comment type="subcellular location">
    <subcellularLocation>
        <location evidence="1">Cell membrane</location>
        <topology evidence="1">Multi-pass membrane protein</topology>
    </subcellularLocation>
</comment>
<evidence type="ECO:0000256" key="3">
    <source>
        <dbReference type="ARBA" id="ARBA00022692"/>
    </source>
</evidence>
<dbReference type="InterPro" id="IPR001851">
    <property type="entry name" value="ABC_transp_permease"/>
</dbReference>
<dbReference type="InterPro" id="IPR043428">
    <property type="entry name" value="LivM-like"/>
</dbReference>
<keyword evidence="5 6" id="KW-0472">Membrane</keyword>
<feature type="transmembrane region" description="Helical" evidence="6">
    <location>
        <begin position="117"/>
        <end position="135"/>
    </location>
</feature>
<evidence type="ECO:0008006" key="9">
    <source>
        <dbReference type="Google" id="ProtNLM"/>
    </source>
</evidence>
<reference evidence="7 8" key="1">
    <citation type="journal article" date="2016" name="Sci. Rep.">
        <title>Metabolic traits of an uncultured archaeal lineage -MSBL1- from brine pools of the Red Sea.</title>
        <authorList>
            <person name="Mwirichia R."/>
            <person name="Alam I."/>
            <person name="Rashid M."/>
            <person name="Vinu M."/>
            <person name="Ba-Alawi W."/>
            <person name="Anthony Kamau A."/>
            <person name="Kamanda Ngugi D."/>
            <person name="Goker M."/>
            <person name="Klenk H.P."/>
            <person name="Bajic V."/>
            <person name="Stingl U."/>
        </authorList>
    </citation>
    <scope>NUCLEOTIDE SEQUENCE [LARGE SCALE GENOMIC DNA]</scope>
    <source>
        <strain evidence="7">SCGC-AAA259M10</strain>
    </source>
</reference>
<evidence type="ECO:0000256" key="1">
    <source>
        <dbReference type="ARBA" id="ARBA00004651"/>
    </source>
</evidence>
<keyword evidence="4 6" id="KW-1133">Transmembrane helix</keyword>
<accession>A0A133V0S4</accession>
<feature type="transmembrane region" description="Helical" evidence="6">
    <location>
        <begin position="7"/>
        <end position="25"/>
    </location>
</feature>
<dbReference type="Proteomes" id="UP000070341">
    <property type="component" value="Unassembled WGS sequence"/>
</dbReference>
<evidence type="ECO:0000256" key="6">
    <source>
        <dbReference type="SAM" id="Phobius"/>
    </source>
</evidence>
<dbReference type="CDD" id="cd06581">
    <property type="entry name" value="TM_PBP1_LivM_like"/>
    <property type="match status" value="1"/>
</dbReference>
<feature type="transmembrane region" description="Helical" evidence="6">
    <location>
        <begin position="57"/>
        <end position="77"/>
    </location>
</feature>
<feature type="transmembrane region" description="Helical" evidence="6">
    <location>
        <begin position="89"/>
        <end position="110"/>
    </location>
</feature>
<evidence type="ECO:0000313" key="7">
    <source>
        <dbReference type="EMBL" id="KXB00039.1"/>
    </source>
</evidence>
<organism evidence="7 8">
    <name type="scientific">candidate division MSBL1 archaeon SCGC-AAA259M10</name>
    <dbReference type="NCBI Taxonomy" id="1698270"/>
    <lineage>
        <taxon>Archaea</taxon>
        <taxon>Methanobacteriati</taxon>
        <taxon>Methanobacteriota</taxon>
        <taxon>candidate division MSBL1</taxon>
    </lineage>
</organism>
<feature type="transmembrane region" description="Helical" evidence="6">
    <location>
        <begin position="216"/>
        <end position="237"/>
    </location>
</feature>
<comment type="caution">
    <text evidence="7">The sequence shown here is derived from an EMBL/GenBank/DDBJ whole genome shotgun (WGS) entry which is preliminary data.</text>
</comment>
<dbReference type="Pfam" id="PF02653">
    <property type="entry name" value="BPD_transp_2"/>
    <property type="match status" value="1"/>
</dbReference>
<protein>
    <recommendedName>
        <fullName evidence="9">Branched-chain amino acid ABC transporter permease</fullName>
    </recommendedName>
</protein>
<dbReference type="EMBL" id="LHXU01000022">
    <property type="protein sequence ID" value="KXB00039.1"/>
    <property type="molecule type" value="Genomic_DNA"/>
</dbReference>
<evidence type="ECO:0000256" key="5">
    <source>
        <dbReference type="ARBA" id="ARBA00023136"/>
    </source>
</evidence>
<feature type="transmembrane region" description="Helical" evidence="6">
    <location>
        <begin position="31"/>
        <end position="50"/>
    </location>
</feature>
<keyword evidence="2" id="KW-1003">Cell membrane</keyword>
<keyword evidence="8" id="KW-1185">Reference proteome</keyword>
<dbReference type="GO" id="GO:0005886">
    <property type="term" value="C:plasma membrane"/>
    <property type="evidence" value="ECO:0007669"/>
    <property type="project" value="UniProtKB-SubCell"/>
</dbReference>
<feature type="transmembrane region" description="Helical" evidence="6">
    <location>
        <begin position="249"/>
        <end position="276"/>
    </location>
</feature>
<feature type="transmembrane region" description="Helical" evidence="6">
    <location>
        <begin position="155"/>
        <end position="182"/>
    </location>
</feature>
<dbReference type="PANTHER" id="PTHR30482">
    <property type="entry name" value="HIGH-AFFINITY BRANCHED-CHAIN AMINO ACID TRANSPORT SYSTEM PERMEASE"/>
    <property type="match status" value="1"/>
</dbReference>
<evidence type="ECO:0000256" key="2">
    <source>
        <dbReference type="ARBA" id="ARBA00022475"/>
    </source>
</evidence>